<gene>
    <name evidence="1" type="primary">SVEP1</name>
    <name evidence="1" type="ORF">XENORESO_005151</name>
</gene>
<evidence type="ECO:0000313" key="2">
    <source>
        <dbReference type="Proteomes" id="UP001444071"/>
    </source>
</evidence>
<reference evidence="1 2" key="1">
    <citation type="submission" date="2021-06" db="EMBL/GenBank/DDBJ databases">
        <authorList>
            <person name="Palmer J.M."/>
        </authorList>
    </citation>
    <scope>NUCLEOTIDE SEQUENCE [LARGE SCALE GENOMIC DNA]</scope>
    <source>
        <strain evidence="1 2">XR_2019</strain>
        <tissue evidence="1">Muscle</tissue>
    </source>
</reference>
<proteinExistence type="predicted"/>
<dbReference type="Proteomes" id="UP001444071">
    <property type="component" value="Unassembled WGS sequence"/>
</dbReference>
<name>A0ABV0W6S7_9TELE</name>
<organism evidence="1 2">
    <name type="scientific">Xenotaenia resolanae</name>
    <dbReference type="NCBI Taxonomy" id="208358"/>
    <lineage>
        <taxon>Eukaryota</taxon>
        <taxon>Metazoa</taxon>
        <taxon>Chordata</taxon>
        <taxon>Craniata</taxon>
        <taxon>Vertebrata</taxon>
        <taxon>Euteleostomi</taxon>
        <taxon>Actinopterygii</taxon>
        <taxon>Neopterygii</taxon>
        <taxon>Teleostei</taxon>
        <taxon>Neoteleostei</taxon>
        <taxon>Acanthomorphata</taxon>
        <taxon>Ovalentaria</taxon>
        <taxon>Atherinomorphae</taxon>
        <taxon>Cyprinodontiformes</taxon>
        <taxon>Goodeidae</taxon>
        <taxon>Xenotaenia</taxon>
    </lineage>
</organism>
<sequence length="60" mass="6548">LPTGSYIQEDLSRCSSLCDEGKDCCDVMASCKCGTHTGQYDCICEKGYYGKGLKHECTGR</sequence>
<keyword evidence="2" id="KW-1185">Reference proteome</keyword>
<dbReference type="EMBL" id="JAHRIM010031943">
    <property type="protein sequence ID" value="MEQ2265307.1"/>
    <property type="molecule type" value="Genomic_DNA"/>
</dbReference>
<protein>
    <submittedName>
        <fullName evidence="1">Sushi, von Willebrand factor type A, EGF and pentraxin domain-containing protein 1</fullName>
    </submittedName>
</protein>
<feature type="non-terminal residue" evidence="1">
    <location>
        <position position="1"/>
    </location>
</feature>
<evidence type="ECO:0000313" key="1">
    <source>
        <dbReference type="EMBL" id="MEQ2265307.1"/>
    </source>
</evidence>
<accession>A0ABV0W6S7</accession>
<comment type="caution">
    <text evidence="1">The sequence shown here is derived from an EMBL/GenBank/DDBJ whole genome shotgun (WGS) entry which is preliminary data.</text>
</comment>